<evidence type="ECO:0000259" key="1">
    <source>
        <dbReference type="Pfam" id="PF03992"/>
    </source>
</evidence>
<dbReference type="GO" id="GO:0004497">
    <property type="term" value="F:monooxygenase activity"/>
    <property type="evidence" value="ECO:0007669"/>
    <property type="project" value="UniProtKB-KW"/>
</dbReference>
<dbReference type="SUPFAM" id="SSF54909">
    <property type="entry name" value="Dimeric alpha+beta barrel"/>
    <property type="match status" value="1"/>
</dbReference>
<gene>
    <name evidence="2" type="ORF">ACFFQA_01060</name>
</gene>
<evidence type="ECO:0000313" key="3">
    <source>
        <dbReference type="Proteomes" id="UP001589693"/>
    </source>
</evidence>
<dbReference type="InterPro" id="IPR007138">
    <property type="entry name" value="ABM_dom"/>
</dbReference>
<proteinExistence type="predicted"/>
<name>A0ABV5ZNR1_9PSEU</name>
<keyword evidence="3" id="KW-1185">Reference proteome</keyword>
<dbReference type="RefSeq" id="WP_377850192.1">
    <property type="nucleotide sequence ID" value="NZ_JBHLZU010000002.1"/>
</dbReference>
<evidence type="ECO:0000313" key="2">
    <source>
        <dbReference type="EMBL" id="MFB9902516.1"/>
    </source>
</evidence>
<dbReference type="Pfam" id="PF03992">
    <property type="entry name" value="ABM"/>
    <property type="match status" value="1"/>
</dbReference>
<sequence length="104" mass="11642">MAIELARFTVKDGAEQKLVTERPAMVQALRRRFSGCLAAYLTKEDDGSWLDIVLWRSREEAEQAAREVDSVPECAAWFGHIAASGGLRHVEVVDAWNEAHDSSR</sequence>
<feature type="domain" description="ABM" evidence="1">
    <location>
        <begin position="1"/>
        <end position="63"/>
    </location>
</feature>
<reference evidence="2 3" key="1">
    <citation type="submission" date="2024-09" db="EMBL/GenBank/DDBJ databases">
        <authorList>
            <person name="Sun Q."/>
            <person name="Mori K."/>
        </authorList>
    </citation>
    <scope>NUCLEOTIDE SEQUENCE [LARGE SCALE GENOMIC DNA]</scope>
    <source>
        <strain evidence="2 3">TBRC 7907</strain>
    </source>
</reference>
<organism evidence="2 3">
    <name type="scientific">Allokutzneria oryzae</name>
    <dbReference type="NCBI Taxonomy" id="1378989"/>
    <lineage>
        <taxon>Bacteria</taxon>
        <taxon>Bacillati</taxon>
        <taxon>Actinomycetota</taxon>
        <taxon>Actinomycetes</taxon>
        <taxon>Pseudonocardiales</taxon>
        <taxon>Pseudonocardiaceae</taxon>
        <taxon>Allokutzneria</taxon>
    </lineage>
</organism>
<dbReference type="InterPro" id="IPR011008">
    <property type="entry name" value="Dimeric_a/b-barrel"/>
</dbReference>
<keyword evidence="2" id="KW-0560">Oxidoreductase</keyword>
<dbReference type="Gene3D" id="3.30.70.100">
    <property type="match status" value="1"/>
</dbReference>
<keyword evidence="2" id="KW-0503">Monooxygenase</keyword>
<protein>
    <submittedName>
        <fullName evidence="2">Antibiotic biosynthesis monooxygenase</fullName>
    </submittedName>
</protein>
<comment type="caution">
    <text evidence="2">The sequence shown here is derived from an EMBL/GenBank/DDBJ whole genome shotgun (WGS) entry which is preliminary data.</text>
</comment>
<accession>A0ABV5ZNR1</accession>
<dbReference type="Proteomes" id="UP001589693">
    <property type="component" value="Unassembled WGS sequence"/>
</dbReference>
<dbReference type="EMBL" id="JBHLZU010000002">
    <property type="protein sequence ID" value="MFB9902516.1"/>
    <property type="molecule type" value="Genomic_DNA"/>
</dbReference>